<dbReference type="Pfam" id="PF13976">
    <property type="entry name" value="gag_pre-integrs"/>
    <property type="match status" value="1"/>
</dbReference>
<gene>
    <name evidence="2" type="ORF">CEPIT_LOCUS42986</name>
</gene>
<proteinExistence type="predicted"/>
<feature type="domain" description="GAG-pre-integrase" evidence="1">
    <location>
        <begin position="50"/>
        <end position="105"/>
    </location>
</feature>
<name>A0AAV0GFK4_9ASTE</name>
<dbReference type="AlphaFoldDB" id="A0AAV0GFK4"/>
<dbReference type="EMBL" id="CAMAPF010001104">
    <property type="protein sequence ID" value="CAH9146432.1"/>
    <property type="molecule type" value="Genomic_DNA"/>
</dbReference>
<organism evidence="2 3">
    <name type="scientific">Cuscuta epithymum</name>
    <dbReference type="NCBI Taxonomy" id="186058"/>
    <lineage>
        <taxon>Eukaryota</taxon>
        <taxon>Viridiplantae</taxon>
        <taxon>Streptophyta</taxon>
        <taxon>Embryophyta</taxon>
        <taxon>Tracheophyta</taxon>
        <taxon>Spermatophyta</taxon>
        <taxon>Magnoliopsida</taxon>
        <taxon>eudicotyledons</taxon>
        <taxon>Gunneridae</taxon>
        <taxon>Pentapetalae</taxon>
        <taxon>asterids</taxon>
        <taxon>lamiids</taxon>
        <taxon>Solanales</taxon>
        <taxon>Convolvulaceae</taxon>
        <taxon>Cuscuteae</taxon>
        <taxon>Cuscuta</taxon>
        <taxon>Cuscuta subgen. Cuscuta</taxon>
    </lineage>
</organism>
<dbReference type="Proteomes" id="UP001152523">
    <property type="component" value="Unassembled WGS sequence"/>
</dbReference>
<sequence>MNNISIYVFFSKRILMLLHQMCSNHLKIQTHPSKDPNTLNMIGTAELVQGLFHIVQENTPKSIVNSLSSVNSIKSKLWHKHLGHPSFDRMLLFHDIFKDIPIIKSQEP</sequence>
<evidence type="ECO:0000313" key="2">
    <source>
        <dbReference type="EMBL" id="CAH9146432.1"/>
    </source>
</evidence>
<keyword evidence="3" id="KW-1185">Reference proteome</keyword>
<dbReference type="InterPro" id="IPR025724">
    <property type="entry name" value="GAG-pre-integrase_dom"/>
</dbReference>
<protein>
    <recommendedName>
        <fullName evidence="1">GAG-pre-integrase domain-containing protein</fullName>
    </recommendedName>
</protein>
<feature type="non-terminal residue" evidence="2">
    <location>
        <position position="108"/>
    </location>
</feature>
<evidence type="ECO:0000259" key="1">
    <source>
        <dbReference type="Pfam" id="PF13976"/>
    </source>
</evidence>
<reference evidence="2" key="1">
    <citation type="submission" date="2022-07" db="EMBL/GenBank/DDBJ databases">
        <authorList>
            <person name="Macas J."/>
            <person name="Novak P."/>
            <person name="Neumann P."/>
        </authorList>
    </citation>
    <scope>NUCLEOTIDE SEQUENCE</scope>
</reference>
<accession>A0AAV0GFK4</accession>
<evidence type="ECO:0000313" key="3">
    <source>
        <dbReference type="Proteomes" id="UP001152523"/>
    </source>
</evidence>
<comment type="caution">
    <text evidence="2">The sequence shown here is derived from an EMBL/GenBank/DDBJ whole genome shotgun (WGS) entry which is preliminary data.</text>
</comment>